<dbReference type="Pfam" id="PF18052">
    <property type="entry name" value="Rx_N"/>
    <property type="match status" value="1"/>
</dbReference>
<dbReference type="InterPro" id="IPR041118">
    <property type="entry name" value="Rx_N"/>
</dbReference>
<gene>
    <name evidence="7" type="ORF">C2845_PM09G10810</name>
</gene>
<evidence type="ECO:0000256" key="1">
    <source>
        <dbReference type="ARBA" id="ARBA00008894"/>
    </source>
</evidence>
<reference evidence="8" key="1">
    <citation type="journal article" date="2019" name="Nat. Commun.">
        <title>The genome of broomcorn millet.</title>
        <authorList>
            <person name="Zou C."/>
            <person name="Miki D."/>
            <person name="Li D."/>
            <person name="Tang Q."/>
            <person name="Xiao L."/>
            <person name="Rajput S."/>
            <person name="Deng P."/>
            <person name="Jia W."/>
            <person name="Huang R."/>
            <person name="Zhang M."/>
            <person name="Sun Y."/>
            <person name="Hu J."/>
            <person name="Fu X."/>
            <person name="Schnable P.S."/>
            <person name="Li F."/>
            <person name="Zhang H."/>
            <person name="Feng B."/>
            <person name="Zhu X."/>
            <person name="Liu R."/>
            <person name="Schnable J.C."/>
            <person name="Zhu J.-K."/>
            <person name="Zhang H."/>
        </authorList>
    </citation>
    <scope>NUCLEOTIDE SEQUENCE [LARGE SCALE GENOMIC DNA]</scope>
</reference>
<evidence type="ECO:0000256" key="3">
    <source>
        <dbReference type="ARBA" id="ARBA00022737"/>
    </source>
</evidence>
<feature type="domain" description="Disease resistance N-terminal" evidence="6">
    <location>
        <begin position="39"/>
        <end position="76"/>
    </location>
</feature>
<name>A0A3L6S178_PANMI</name>
<organism evidence="7 8">
    <name type="scientific">Panicum miliaceum</name>
    <name type="common">Proso millet</name>
    <name type="synonym">Broomcorn millet</name>
    <dbReference type="NCBI Taxonomy" id="4540"/>
    <lineage>
        <taxon>Eukaryota</taxon>
        <taxon>Viridiplantae</taxon>
        <taxon>Streptophyta</taxon>
        <taxon>Embryophyta</taxon>
        <taxon>Tracheophyta</taxon>
        <taxon>Spermatophyta</taxon>
        <taxon>Magnoliopsida</taxon>
        <taxon>Liliopsida</taxon>
        <taxon>Poales</taxon>
        <taxon>Poaceae</taxon>
        <taxon>PACMAD clade</taxon>
        <taxon>Panicoideae</taxon>
        <taxon>Panicodae</taxon>
        <taxon>Paniceae</taxon>
        <taxon>Panicinae</taxon>
        <taxon>Panicum</taxon>
        <taxon>Panicum sect. Panicum</taxon>
    </lineage>
</organism>
<evidence type="ECO:0000256" key="2">
    <source>
        <dbReference type="ARBA" id="ARBA00022614"/>
    </source>
</evidence>
<protein>
    <submittedName>
        <fullName evidence="7">Disease resistance protein RGA3 isoform X3</fullName>
    </submittedName>
</protein>
<dbReference type="OrthoDB" id="745875at2759"/>
<dbReference type="EMBL" id="PQIB02000006">
    <property type="protein sequence ID" value="RLN13057.1"/>
    <property type="molecule type" value="Genomic_DNA"/>
</dbReference>
<dbReference type="AlphaFoldDB" id="A0A3L6S178"/>
<keyword evidence="4" id="KW-0547">Nucleotide-binding</keyword>
<keyword evidence="5" id="KW-0611">Plant defense</keyword>
<dbReference type="GO" id="GO:0000166">
    <property type="term" value="F:nucleotide binding"/>
    <property type="evidence" value="ECO:0007669"/>
    <property type="project" value="UniProtKB-KW"/>
</dbReference>
<evidence type="ECO:0000313" key="8">
    <source>
        <dbReference type="Proteomes" id="UP000275267"/>
    </source>
</evidence>
<evidence type="ECO:0000256" key="4">
    <source>
        <dbReference type="ARBA" id="ARBA00022741"/>
    </source>
</evidence>
<evidence type="ECO:0000313" key="7">
    <source>
        <dbReference type="EMBL" id="RLN13057.1"/>
    </source>
</evidence>
<evidence type="ECO:0000259" key="6">
    <source>
        <dbReference type="Pfam" id="PF18052"/>
    </source>
</evidence>
<accession>A0A3L6S178</accession>
<proteinExistence type="inferred from homology"/>
<comment type="caution">
    <text evidence="7">The sequence shown here is derived from an EMBL/GenBank/DDBJ whole genome shotgun (WGS) entry which is preliminary data.</text>
</comment>
<evidence type="ECO:0000256" key="5">
    <source>
        <dbReference type="ARBA" id="ARBA00022821"/>
    </source>
</evidence>
<comment type="similarity">
    <text evidence="1">Belongs to the disease resistance NB-LRR family.</text>
</comment>
<dbReference type="STRING" id="4540.A0A3L6S178"/>
<dbReference type="GO" id="GO:0006952">
    <property type="term" value="P:defense response"/>
    <property type="evidence" value="ECO:0007669"/>
    <property type="project" value="UniProtKB-KW"/>
</dbReference>
<sequence length="86" mass="10073">MALGDLSPELPLMDYMEHVIGFILNIAKCGFGQCKLWKQIKGHNTALDAWLWQLRDAIEEAEDSLDELEYYKLKEGFREREEQDEP</sequence>
<keyword evidence="2" id="KW-0433">Leucine-rich repeat</keyword>
<keyword evidence="8" id="KW-1185">Reference proteome</keyword>
<dbReference type="Proteomes" id="UP000275267">
    <property type="component" value="Unassembled WGS sequence"/>
</dbReference>
<keyword evidence="3" id="KW-0677">Repeat</keyword>